<protein>
    <submittedName>
        <fullName evidence="3">Uma2 family endonuclease</fullName>
    </submittedName>
</protein>
<dbReference type="CDD" id="cd06260">
    <property type="entry name" value="DUF820-like"/>
    <property type="match status" value="1"/>
</dbReference>
<keyword evidence="3" id="KW-0378">Hydrolase</keyword>
<evidence type="ECO:0000313" key="2">
    <source>
        <dbReference type="EMBL" id="CDR07293.1"/>
    </source>
</evidence>
<organism evidence="2">
    <name type="scientific">Streptomyces iranensis</name>
    <dbReference type="NCBI Taxonomy" id="576784"/>
    <lineage>
        <taxon>Bacteria</taxon>
        <taxon>Bacillati</taxon>
        <taxon>Actinomycetota</taxon>
        <taxon>Actinomycetes</taxon>
        <taxon>Kitasatosporales</taxon>
        <taxon>Streptomycetaceae</taxon>
        <taxon>Streptomyces</taxon>
        <taxon>Streptomyces violaceusniger group</taxon>
    </lineage>
</organism>
<reference evidence="3 4" key="2">
    <citation type="submission" date="2021-03" db="EMBL/GenBank/DDBJ databases">
        <title>Genomic Encyclopedia of Type Strains, Phase IV (KMG-IV): sequencing the most valuable type-strain genomes for metagenomic binning, comparative biology and taxonomic classification.</title>
        <authorList>
            <person name="Goeker M."/>
        </authorList>
    </citation>
    <scope>NUCLEOTIDE SEQUENCE [LARGE SCALE GENOMIC DNA]</scope>
    <source>
        <strain evidence="3 4">DSM 41954</strain>
    </source>
</reference>
<sequence length="214" mass="23765">MTALAHEPYPALEEDVPSTAGHEAVSLDEVLWQAWKAMELPEGYRAEIIEEFIEVSPTGRRRHTVIINRLRRALEVHLADGDHAAYQDGNLIHRRKVWIPDLFIAPEDLDEIPDEEDLGVDASGVQAVFEVVSPGREAQSRDRERKRRAYARAGIPLYVLIDDFDGDGTVVILTAPDPDKAVYADEHRVPYGTDAVIPDGPAKGFVIGEAIVKP</sequence>
<keyword evidence="4" id="KW-1185">Reference proteome</keyword>
<reference evidence="2" key="1">
    <citation type="submission" date="2014-05" db="EMBL/GenBank/DDBJ databases">
        <authorList>
            <person name="Horn Fabian"/>
        </authorList>
    </citation>
    <scope>NUCLEOTIDE SEQUENCE</scope>
</reference>
<keyword evidence="3" id="KW-0255">Endonuclease</keyword>
<name>A0A060ZV02_9ACTN</name>
<keyword evidence="3" id="KW-0540">Nuclease</keyword>
<dbReference type="Pfam" id="PF05685">
    <property type="entry name" value="Uma2"/>
    <property type="match status" value="1"/>
</dbReference>
<dbReference type="InterPro" id="IPR008538">
    <property type="entry name" value="Uma2"/>
</dbReference>
<dbReference type="SUPFAM" id="SSF52980">
    <property type="entry name" value="Restriction endonuclease-like"/>
    <property type="match status" value="1"/>
</dbReference>
<accession>A0A060ZV02</accession>
<dbReference type="EMBL" id="LK022848">
    <property type="protein sequence ID" value="CDR07293.1"/>
    <property type="molecule type" value="Genomic_DNA"/>
</dbReference>
<dbReference type="Gene3D" id="3.90.1570.10">
    <property type="entry name" value="tt1808, chain A"/>
    <property type="match status" value="1"/>
</dbReference>
<dbReference type="InterPro" id="IPR012296">
    <property type="entry name" value="Nuclease_put_TT1808"/>
</dbReference>
<evidence type="ECO:0000259" key="1">
    <source>
        <dbReference type="Pfam" id="PF05685"/>
    </source>
</evidence>
<evidence type="ECO:0000313" key="4">
    <source>
        <dbReference type="Proteomes" id="UP000756710"/>
    </source>
</evidence>
<dbReference type="GO" id="GO:0004519">
    <property type="term" value="F:endonuclease activity"/>
    <property type="evidence" value="ECO:0007669"/>
    <property type="project" value="UniProtKB-KW"/>
</dbReference>
<dbReference type="HOGENOM" id="CLU_076312_4_1_11"/>
<evidence type="ECO:0000313" key="3">
    <source>
        <dbReference type="EMBL" id="MBP2062497.1"/>
    </source>
</evidence>
<dbReference type="AlphaFoldDB" id="A0A060ZV02"/>
<dbReference type="PANTHER" id="PTHR35400:SF3">
    <property type="entry name" value="SLL1072 PROTEIN"/>
    <property type="match status" value="1"/>
</dbReference>
<dbReference type="PANTHER" id="PTHR35400">
    <property type="entry name" value="SLR1083 PROTEIN"/>
    <property type="match status" value="1"/>
</dbReference>
<dbReference type="EMBL" id="JAGGLR010000008">
    <property type="protein sequence ID" value="MBP2062497.1"/>
    <property type="molecule type" value="Genomic_DNA"/>
</dbReference>
<dbReference type="Proteomes" id="UP000756710">
    <property type="component" value="Unassembled WGS sequence"/>
</dbReference>
<dbReference type="RefSeq" id="WP_044570939.1">
    <property type="nucleotide sequence ID" value="NZ_BAABDR010000003.1"/>
</dbReference>
<dbReference type="InterPro" id="IPR011335">
    <property type="entry name" value="Restrct_endonuc-II-like"/>
</dbReference>
<gene>
    <name evidence="3" type="ORF">J2Z30_003513</name>
    <name evidence="2" type="ORF">SIRAN4036</name>
</gene>
<dbReference type="GeneID" id="32465574"/>
<feature type="domain" description="Putative restriction endonuclease" evidence="1">
    <location>
        <begin position="36"/>
        <end position="162"/>
    </location>
</feature>
<proteinExistence type="predicted"/>